<dbReference type="Proteomes" id="UP001595812">
    <property type="component" value="Unassembled WGS sequence"/>
</dbReference>
<gene>
    <name evidence="3" type="ORF">ACFOSX_12805</name>
</gene>
<feature type="region of interest" description="Disordered" evidence="1">
    <location>
        <begin position="66"/>
        <end position="110"/>
    </location>
</feature>
<protein>
    <submittedName>
        <fullName evidence="3">DUF4834 family protein</fullName>
    </submittedName>
</protein>
<name>A0ABV8AJ74_9FLAO</name>
<proteinExistence type="predicted"/>
<evidence type="ECO:0000256" key="2">
    <source>
        <dbReference type="SAM" id="Phobius"/>
    </source>
</evidence>
<dbReference type="EMBL" id="JBHSAT010000022">
    <property type="protein sequence ID" value="MFC3878111.1"/>
    <property type="molecule type" value="Genomic_DNA"/>
</dbReference>
<keyword evidence="2" id="KW-0812">Transmembrane</keyword>
<dbReference type="RefSeq" id="WP_386101817.1">
    <property type="nucleotide sequence ID" value="NZ_JBHSAT010000022.1"/>
</dbReference>
<keyword evidence="2" id="KW-0472">Membrane</keyword>
<dbReference type="InterPro" id="IPR032272">
    <property type="entry name" value="DUF4834"/>
</dbReference>
<dbReference type="Pfam" id="PF16118">
    <property type="entry name" value="DUF4834"/>
    <property type="match status" value="1"/>
</dbReference>
<accession>A0ABV8AJ74</accession>
<evidence type="ECO:0000313" key="4">
    <source>
        <dbReference type="Proteomes" id="UP001595812"/>
    </source>
</evidence>
<evidence type="ECO:0000256" key="1">
    <source>
        <dbReference type="SAM" id="MobiDB-lite"/>
    </source>
</evidence>
<comment type="caution">
    <text evidence="3">The sequence shown here is derived from an EMBL/GenBank/DDBJ whole genome shotgun (WGS) entry which is preliminary data.</text>
</comment>
<evidence type="ECO:0000313" key="3">
    <source>
        <dbReference type="EMBL" id="MFC3878111.1"/>
    </source>
</evidence>
<reference evidence="4" key="1">
    <citation type="journal article" date="2019" name="Int. J. Syst. Evol. Microbiol.">
        <title>The Global Catalogue of Microorganisms (GCM) 10K type strain sequencing project: providing services to taxonomists for standard genome sequencing and annotation.</title>
        <authorList>
            <consortium name="The Broad Institute Genomics Platform"/>
            <consortium name="The Broad Institute Genome Sequencing Center for Infectious Disease"/>
            <person name="Wu L."/>
            <person name="Ma J."/>
        </authorList>
    </citation>
    <scope>NUCLEOTIDE SEQUENCE [LARGE SCALE GENOMIC DNA]</scope>
    <source>
        <strain evidence="4">CECT 8979</strain>
    </source>
</reference>
<sequence>MQLIVFLKSFNTLMIHTASVYGFVRTILIILLIYFGVKILARLFAPILLKFAAKKVEKRFGQQFEGFKQQQQRQQQPKTKVGETVIDKVPQQKSSSTKNVGEYIDYEEID</sequence>
<organism evidence="3 4">
    <name type="scientific">Winogradskyella maritima</name>
    <dbReference type="NCBI Taxonomy" id="1517766"/>
    <lineage>
        <taxon>Bacteria</taxon>
        <taxon>Pseudomonadati</taxon>
        <taxon>Bacteroidota</taxon>
        <taxon>Flavobacteriia</taxon>
        <taxon>Flavobacteriales</taxon>
        <taxon>Flavobacteriaceae</taxon>
        <taxon>Winogradskyella</taxon>
    </lineage>
</organism>
<feature type="transmembrane region" description="Helical" evidence="2">
    <location>
        <begin position="20"/>
        <end position="41"/>
    </location>
</feature>
<keyword evidence="2" id="KW-1133">Transmembrane helix</keyword>
<feature type="compositionally biased region" description="Low complexity" evidence="1">
    <location>
        <begin position="66"/>
        <end position="76"/>
    </location>
</feature>
<keyword evidence="4" id="KW-1185">Reference proteome</keyword>